<dbReference type="PANTHER" id="PTHR11538:SF89">
    <property type="entry name" value="PROTEIN, PUTATIVE (DUF2431)-RELATED"/>
    <property type="match status" value="1"/>
</dbReference>
<dbReference type="Pfam" id="PF10354">
    <property type="entry name" value="BMT5-like"/>
    <property type="match status" value="1"/>
</dbReference>
<keyword evidence="3" id="KW-1185">Reference proteome</keyword>
<dbReference type="EMBL" id="JBEDUW010000003">
    <property type="protein sequence ID" value="KAK9937404.1"/>
    <property type="molecule type" value="Genomic_DNA"/>
</dbReference>
<dbReference type="PANTHER" id="PTHR11538">
    <property type="entry name" value="PHENYLALANYL-TRNA SYNTHETASE"/>
    <property type="match status" value="1"/>
</dbReference>
<evidence type="ECO:0000259" key="1">
    <source>
        <dbReference type="Pfam" id="PF10354"/>
    </source>
</evidence>
<feature type="domain" description="25S rRNA (uridine-N(3))-methyltransferase BMT5-like" evidence="1">
    <location>
        <begin position="17"/>
        <end position="178"/>
    </location>
</feature>
<dbReference type="InterPro" id="IPR019446">
    <property type="entry name" value="BMT5-like"/>
</dbReference>
<dbReference type="GO" id="GO:0070042">
    <property type="term" value="F:rRNA (uridine-N3-)-methyltransferase activity"/>
    <property type="evidence" value="ECO:0007669"/>
    <property type="project" value="InterPro"/>
</dbReference>
<organism evidence="2 3">
    <name type="scientific">Rubus argutus</name>
    <name type="common">Southern blackberry</name>
    <dbReference type="NCBI Taxonomy" id="59490"/>
    <lineage>
        <taxon>Eukaryota</taxon>
        <taxon>Viridiplantae</taxon>
        <taxon>Streptophyta</taxon>
        <taxon>Embryophyta</taxon>
        <taxon>Tracheophyta</taxon>
        <taxon>Spermatophyta</taxon>
        <taxon>Magnoliopsida</taxon>
        <taxon>eudicotyledons</taxon>
        <taxon>Gunneridae</taxon>
        <taxon>Pentapetalae</taxon>
        <taxon>rosids</taxon>
        <taxon>fabids</taxon>
        <taxon>Rosales</taxon>
        <taxon>Rosaceae</taxon>
        <taxon>Rosoideae</taxon>
        <taxon>Rosoideae incertae sedis</taxon>
        <taxon>Rubus</taxon>
    </lineage>
</organism>
<comment type="caution">
    <text evidence="2">The sequence shown here is derived from an EMBL/GenBank/DDBJ whole genome shotgun (WGS) entry which is preliminary data.</text>
</comment>
<proteinExistence type="predicted"/>
<reference evidence="2 3" key="1">
    <citation type="journal article" date="2023" name="G3 (Bethesda)">
        <title>A chromosome-length genome assembly and annotation of blackberry (Rubus argutus, cv. 'Hillquist').</title>
        <authorList>
            <person name="Bruna T."/>
            <person name="Aryal R."/>
            <person name="Dudchenko O."/>
            <person name="Sargent D.J."/>
            <person name="Mead D."/>
            <person name="Buti M."/>
            <person name="Cavallini A."/>
            <person name="Hytonen T."/>
            <person name="Andres J."/>
            <person name="Pham M."/>
            <person name="Weisz D."/>
            <person name="Mascagni F."/>
            <person name="Usai G."/>
            <person name="Natali L."/>
            <person name="Bassil N."/>
            <person name="Fernandez G.E."/>
            <person name="Lomsadze A."/>
            <person name="Armour M."/>
            <person name="Olukolu B."/>
            <person name="Poorten T."/>
            <person name="Britton C."/>
            <person name="Davik J."/>
            <person name="Ashrafi H."/>
            <person name="Aiden E.L."/>
            <person name="Borodovsky M."/>
            <person name="Worthington M."/>
        </authorList>
    </citation>
    <scope>NUCLEOTIDE SEQUENCE [LARGE SCALE GENOMIC DNA]</scope>
    <source>
        <strain evidence="2">PI 553951</strain>
    </source>
</reference>
<gene>
    <name evidence="2" type="ORF">M0R45_014198</name>
</gene>
<dbReference type="Proteomes" id="UP001457282">
    <property type="component" value="Unassembled WGS sequence"/>
</dbReference>
<accession>A0AAW1XLK9</accession>
<evidence type="ECO:0000313" key="3">
    <source>
        <dbReference type="Proteomes" id="UP001457282"/>
    </source>
</evidence>
<protein>
    <recommendedName>
        <fullName evidence="1">25S rRNA (uridine-N(3))-methyltransferase BMT5-like domain-containing protein</fullName>
    </recommendedName>
</protein>
<dbReference type="GO" id="GO:0005737">
    <property type="term" value="C:cytoplasm"/>
    <property type="evidence" value="ECO:0007669"/>
    <property type="project" value="TreeGrafter"/>
</dbReference>
<dbReference type="GO" id="GO:0070475">
    <property type="term" value="P:rRNA base methylation"/>
    <property type="evidence" value="ECO:0007669"/>
    <property type="project" value="InterPro"/>
</dbReference>
<dbReference type="AlphaFoldDB" id="A0AAW1XLK9"/>
<name>A0AAW1XLK9_RUBAR</name>
<evidence type="ECO:0000313" key="2">
    <source>
        <dbReference type="EMBL" id="KAK9937404.1"/>
    </source>
</evidence>
<sequence>MAQEKKIVHYSSSQKILLVGEGDFSFAICLAKAFGSASNMVATSLNSREELGVNYSNAMSNLKELEDRGCTVLHGVDVHTMSQHPDLIHRRFDCIIYNFPHAGYLRGFSSSESDDSQILAHKKLVKGYFMSARQMLSICGQIHVTHKTKPPFTEWRIVKLAEEAGLFLLEEKKFYSWDIQAMRTREDLGTAMQVLMLECLAPSNLFHMQCNRELIAISIPKPHCSL</sequence>